<accession>A0A2C9CFK5</accession>
<evidence type="ECO:0000256" key="3">
    <source>
        <dbReference type="ARBA" id="ARBA00022448"/>
    </source>
</evidence>
<protein>
    <submittedName>
        <fullName evidence="9">Uncharacterized protein</fullName>
    </submittedName>
</protein>
<reference evidence="10" key="1">
    <citation type="submission" date="2017-10" db="EMBL/GenBank/DDBJ databases">
        <authorList>
            <person name="Frank J."/>
        </authorList>
    </citation>
    <scope>NUCLEOTIDE SEQUENCE [LARGE SCALE GENOMIC DNA]</scope>
</reference>
<feature type="transmembrane region" description="Helical" evidence="8">
    <location>
        <begin position="218"/>
        <end position="236"/>
    </location>
</feature>
<dbReference type="Proteomes" id="UP000221734">
    <property type="component" value="Chromosome Kuenenia_stuttgartiensis_MBR1"/>
</dbReference>
<keyword evidence="6 8" id="KW-1133">Transmembrane helix</keyword>
<evidence type="ECO:0000256" key="6">
    <source>
        <dbReference type="ARBA" id="ARBA00022989"/>
    </source>
</evidence>
<evidence type="ECO:0000256" key="4">
    <source>
        <dbReference type="ARBA" id="ARBA00022475"/>
    </source>
</evidence>
<evidence type="ECO:0000256" key="7">
    <source>
        <dbReference type="ARBA" id="ARBA00023136"/>
    </source>
</evidence>
<feature type="transmembrane region" description="Helical" evidence="8">
    <location>
        <begin position="12"/>
        <end position="34"/>
    </location>
</feature>
<feature type="transmembrane region" description="Helical" evidence="8">
    <location>
        <begin position="352"/>
        <end position="375"/>
    </location>
</feature>
<dbReference type="PANTHER" id="PTHR30330">
    <property type="entry name" value="AGSS FAMILY TRANSPORTER, SODIUM-ALANINE"/>
    <property type="match status" value="1"/>
</dbReference>
<evidence type="ECO:0000256" key="1">
    <source>
        <dbReference type="ARBA" id="ARBA00004651"/>
    </source>
</evidence>
<dbReference type="OrthoDB" id="9804874at2"/>
<evidence type="ECO:0000313" key="9">
    <source>
        <dbReference type="EMBL" id="SOH04378.1"/>
    </source>
</evidence>
<feature type="transmembrane region" description="Helical" evidence="8">
    <location>
        <begin position="145"/>
        <end position="166"/>
    </location>
</feature>
<dbReference type="PANTHER" id="PTHR30330:SF3">
    <property type="entry name" value="TRANSCRIPTIONAL REGULATOR, LRP FAMILY"/>
    <property type="match status" value="1"/>
</dbReference>
<keyword evidence="4 8" id="KW-1003">Cell membrane</keyword>
<dbReference type="RefSeq" id="WP_099325096.1">
    <property type="nucleotide sequence ID" value="NZ_LT934425.1"/>
</dbReference>
<proteinExistence type="inferred from homology"/>
<dbReference type="InterPro" id="IPR001463">
    <property type="entry name" value="Na/Ala_symport"/>
</dbReference>
<name>A0A2C9CFK5_KUEST</name>
<feature type="transmembrane region" description="Helical" evidence="8">
    <location>
        <begin position="186"/>
        <end position="206"/>
    </location>
</feature>
<keyword evidence="8" id="KW-0769">Symport</keyword>
<keyword evidence="10" id="KW-1185">Reference proteome</keyword>
<dbReference type="NCBIfam" id="TIGR00835">
    <property type="entry name" value="agcS"/>
    <property type="match status" value="1"/>
</dbReference>
<feature type="transmembrane region" description="Helical" evidence="8">
    <location>
        <begin position="420"/>
        <end position="441"/>
    </location>
</feature>
<dbReference type="PRINTS" id="PR00175">
    <property type="entry name" value="NAALASMPORT"/>
</dbReference>
<dbReference type="Gene3D" id="1.20.1740.10">
    <property type="entry name" value="Amino acid/polyamine transporter I"/>
    <property type="match status" value="1"/>
</dbReference>
<dbReference type="PROSITE" id="PS00873">
    <property type="entry name" value="NA_ALANINE_SYMP"/>
    <property type="match status" value="1"/>
</dbReference>
<dbReference type="EMBL" id="LT934425">
    <property type="protein sequence ID" value="SOH04378.1"/>
    <property type="molecule type" value="Genomic_DNA"/>
</dbReference>
<keyword evidence="5 8" id="KW-0812">Transmembrane</keyword>
<dbReference type="AlphaFoldDB" id="A0A2C9CFK5"/>
<evidence type="ECO:0000256" key="5">
    <source>
        <dbReference type="ARBA" id="ARBA00022692"/>
    </source>
</evidence>
<gene>
    <name evidence="9" type="primary">dagA</name>
    <name evidence="9" type="ORF">KSMBR1_1879</name>
</gene>
<feature type="transmembrane region" description="Helical" evidence="8">
    <location>
        <begin position="303"/>
        <end position="326"/>
    </location>
</feature>
<sequence length="465" mass="49610">MGKCLETFNGYVWGLPLMALLVGTGLYLTFRLLFVQLRGFTHGIKVLQGNYDDVRDPGEITHFQALATALSATIGTGNIVGVAAAILMGGPGAVFWMWITALVGMATKFTSCSLAVHFRRIDENGEAHGGPMHFIEIGMGAKFKWLAVLFAFFAIMASFGSGNMFQINNVVVSLNELIRGSSEPNLLFNIIVGFIIAILVGLVIIGGIKSVGRVASKIVPFMCIFYVIGGIIILGIHYSAVPSGLYTIFYYAFHAPESIAGGILGSVIRSGVSRGLFSNEAGLGSAAIAHGAARTKEPIREGLVAMLGPFIDTICICSMTALVIIVTGAHEVCHVKGELTGMAFSMGIGNNIGAKFVAASIIFFAFSTLISWSYYGDRAADYLFGKKAVHLYRISYLGFILLGATVKIDPIINFCDSMNGLMAAPNLIALTVLSPVVASLAKDYFRRMKSPKERVVSLGLDAPAN</sequence>
<evidence type="ECO:0000256" key="2">
    <source>
        <dbReference type="ARBA" id="ARBA00009261"/>
    </source>
</evidence>
<organism evidence="9 10">
    <name type="scientific">Kuenenia stuttgartiensis</name>
    <dbReference type="NCBI Taxonomy" id="174633"/>
    <lineage>
        <taxon>Bacteria</taxon>
        <taxon>Pseudomonadati</taxon>
        <taxon>Planctomycetota</taxon>
        <taxon>Candidatus Brocadiia</taxon>
        <taxon>Candidatus Brocadiales</taxon>
        <taxon>Candidatus Brocadiaceae</taxon>
        <taxon>Candidatus Kuenenia</taxon>
    </lineage>
</organism>
<dbReference type="KEGG" id="kst:KSMBR1_1879"/>
<comment type="subcellular location">
    <subcellularLocation>
        <location evidence="1 8">Cell membrane</location>
        <topology evidence="1 8">Multi-pass membrane protein</topology>
    </subcellularLocation>
</comment>
<feature type="transmembrane region" description="Helical" evidence="8">
    <location>
        <begin position="65"/>
        <end position="89"/>
    </location>
</feature>
<keyword evidence="3 8" id="KW-0813">Transport</keyword>
<evidence type="ECO:0000313" key="10">
    <source>
        <dbReference type="Proteomes" id="UP000221734"/>
    </source>
</evidence>
<dbReference type="GO" id="GO:0005283">
    <property type="term" value="F:amino acid:sodium symporter activity"/>
    <property type="evidence" value="ECO:0007669"/>
    <property type="project" value="InterPro"/>
</dbReference>
<evidence type="ECO:0000256" key="8">
    <source>
        <dbReference type="RuleBase" id="RU363064"/>
    </source>
</evidence>
<comment type="similarity">
    <text evidence="2 8">Belongs to the alanine or glycine:cation symporter (AGCS) (TC 2.A.25) family.</text>
</comment>
<dbReference type="GO" id="GO:0005886">
    <property type="term" value="C:plasma membrane"/>
    <property type="evidence" value="ECO:0007669"/>
    <property type="project" value="UniProtKB-SubCell"/>
</dbReference>
<dbReference type="Pfam" id="PF01235">
    <property type="entry name" value="Na_Ala_symp"/>
    <property type="match status" value="1"/>
</dbReference>
<keyword evidence="7 8" id="KW-0472">Membrane</keyword>